<proteinExistence type="predicted"/>
<evidence type="ECO:0000313" key="1">
    <source>
        <dbReference type="EMBL" id="PLX18446.1"/>
    </source>
</evidence>
<organism evidence="1 2">
    <name type="scientific">Muiribacterium halophilum</name>
    <dbReference type="NCBI Taxonomy" id="2053465"/>
    <lineage>
        <taxon>Bacteria</taxon>
        <taxon>Candidatus Muiribacteriota</taxon>
        <taxon>Candidatus Muiribacteriia</taxon>
        <taxon>Candidatus Muiribacteriales</taxon>
        <taxon>Candidatus Muiribacteriaceae</taxon>
        <taxon>Candidatus Muiribacterium</taxon>
    </lineage>
</organism>
<evidence type="ECO:0000313" key="2">
    <source>
        <dbReference type="Proteomes" id="UP000234857"/>
    </source>
</evidence>
<dbReference type="EMBL" id="PKTG01000063">
    <property type="protein sequence ID" value="PLX18446.1"/>
    <property type="molecule type" value="Genomic_DNA"/>
</dbReference>
<reference evidence="1 2" key="1">
    <citation type="submission" date="2017-11" db="EMBL/GenBank/DDBJ databases">
        <title>Genome-resolved metagenomics identifies genetic mobility, metabolic interactions, and unexpected diversity in perchlorate-reducing communities.</title>
        <authorList>
            <person name="Barnum T.P."/>
            <person name="Figueroa I.A."/>
            <person name="Carlstrom C.I."/>
            <person name="Lucas L.N."/>
            <person name="Engelbrektson A.L."/>
            <person name="Coates J.D."/>
        </authorList>
    </citation>
    <scope>NUCLEOTIDE SEQUENCE [LARGE SCALE GENOMIC DNA]</scope>
    <source>
        <strain evidence="1">BM706</strain>
    </source>
</reference>
<sequence>MLKKSFILKKFPEAFKEKDHQKDEIWIMEKDMEDISNILNSSIPKYRIHDIKDQKALVSKIRLLNVYEEQMLTPDEMYLGTGCASGRHMVQERKADWVKLKDLNLAIDKIL</sequence>
<accession>A0A2N5ZIG6</accession>
<protein>
    <submittedName>
        <fullName evidence="1">Uncharacterized protein</fullName>
    </submittedName>
</protein>
<dbReference type="Proteomes" id="UP000234857">
    <property type="component" value="Unassembled WGS sequence"/>
</dbReference>
<dbReference type="AlphaFoldDB" id="A0A2N5ZIG6"/>
<comment type="caution">
    <text evidence="1">The sequence shown here is derived from an EMBL/GenBank/DDBJ whole genome shotgun (WGS) entry which is preliminary data.</text>
</comment>
<name>A0A2N5ZIG6_MUIH1</name>
<gene>
    <name evidence="1" type="ORF">C0601_04620</name>
</gene>